<keyword evidence="7" id="KW-1185">Reference proteome</keyword>
<dbReference type="OrthoDB" id="102624at2759"/>
<dbReference type="VEuPathDB" id="FungiDB:PC110_g16758"/>
<dbReference type="Proteomes" id="UP000736787">
    <property type="component" value="Unassembled WGS sequence"/>
</dbReference>
<dbReference type="Proteomes" id="UP000760860">
    <property type="component" value="Unassembled WGS sequence"/>
</dbReference>
<dbReference type="Proteomes" id="UP000251314">
    <property type="component" value="Unassembled WGS sequence"/>
</dbReference>
<evidence type="ECO:0000313" key="6">
    <source>
        <dbReference type="EMBL" id="RAW26842.1"/>
    </source>
</evidence>
<reference evidence="5" key="2">
    <citation type="submission" date="2018-05" db="EMBL/GenBank/DDBJ databases">
        <title>Effector identification in a new, highly contiguous assembly of the strawberry crown rot pathogen Phytophthora cactorum.</title>
        <authorList>
            <person name="Armitage A.D."/>
            <person name="Nellist C.F."/>
            <person name="Bates H."/>
            <person name="Vickerstaff R.J."/>
            <person name="Harrison R.J."/>
        </authorList>
    </citation>
    <scope>NUCLEOTIDE SEQUENCE</scope>
    <source>
        <strain evidence="1">15-7</strain>
        <strain evidence="2">4032</strain>
        <strain evidence="3">4040</strain>
        <strain evidence="4">P415</strain>
        <strain evidence="5">P421</strain>
    </source>
</reference>
<dbReference type="EMBL" id="RCMG01000583">
    <property type="protein sequence ID" value="KAG2851811.1"/>
    <property type="molecule type" value="Genomic_DNA"/>
</dbReference>
<evidence type="ECO:0000313" key="5">
    <source>
        <dbReference type="EMBL" id="KAG3220956.1"/>
    </source>
</evidence>
<gene>
    <name evidence="6" type="ORF">PC110_g16758</name>
    <name evidence="1" type="ORF">PC113_g15591</name>
    <name evidence="2" type="ORF">PC115_g14978</name>
    <name evidence="3" type="ORF">PC117_g16594</name>
    <name evidence="4" type="ORF">PC118_g10247</name>
    <name evidence="5" type="ORF">PC129_g8274</name>
</gene>
<evidence type="ECO:0000313" key="7">
    <source>
        <dbReference type="Proteomes" id="UP000251314"/>
    </source>
</evidence>
<organism evidence="6 7">
    <name type="scientific">Phytophthora cactorum</name>
    <dbReference type="NCBI Taxonomy" id="29920"/>
    <lineage>
        <taxon>Eukaryota</taxon>
        <taxon>Sar</taxon>
        <taxon>Stramenopiles</taxon>
        <taxon>Oomycota</taxon>
        <taxon>Peronosporomycetes</taxon>
        <taxon>Peronosporales</taxon>
        <taxon>Peronosporaceae</taxon>
        <taxon>Phytophthora</taxon>
    </lineage>
</organism>
<comment type="caution">
    <text evidence="6">The sequence shown here is derived from an EMBL/GenBank/DDBJ whole genome shotgun (WGS) entry which is preliminary data.</text>
</comment>
<dbReference type="EMBL" id="RCMV01000239">
    <property type="protein sequence ID" value="KAG3220956.1"/>
    <property type="molecule type" value="Genomic_DNA"/>
</dbReference>
<evidence type="ECO:0000313" key="4">
    <source>
        <dbReference type="EMBL" id="KAG2982025.1"/>
    </source>
</evidence>
<dbReference type="Proteomes" id="UP000735874">
    <property type="component" value="Unassembled WGS sequence"/>
</dbReference>
<evidence type="ECO:0000313" key="1">
    <source>
        <dbReference type="EMBL" id="KAG2851811.1"/>
    </source>
</evidence>
<dbReference type="EMBL" id="RCMI01000592">
    <property type="protein sequence ID" value="KAG2904436.1"/>
    <property type="molecule type" value="Genomic_DNA"/>
</dbReference>
<sequence>MSNTTSITSNTRLGCATKTKTFCTREEMATRPSFASRVIRLVFKRQQCSADERAKSWPGCAEPVPMSAPTAARSQPSAIIAIPNSFGSSAPTKAPTAHTRLLRVRKHVEDDCRSKASWRQRQTRCTNCECLFFKSMSTLSCAAGRFCSLDCKANFEYLTQIQETMDVGVLGISASSSGVLANDGDDSFANEATWV</sequence>
<accession>A0A329RTW1</accession>
<dbReference type="EMBL" id="MJFZ01000612">
    <property type="protein sequence ID" value="RAW26842.1"/>
    <property type="molecule type" value="Genomic_DNA"/>
</dbReference>
<dbReference type="EMBL" id="RCMK01000593">
    <property type="protein sequence ID" value="KAG2920112.1"/>
    <property type="molecule type" value="Genomic_DNA"/>
</dbReference>
<dbReference type="EMBL" id="RCML01000291">
    <property type="protein sequence ID" value="KAG2982025.1"/>
    <property type="molecule type" value="Genomic_DNA"/>
</dbReference>
<dbReference type="Proteomes" id="UP000697107">
    <property type="component" value="Unassembled WGS sequence"/>
</dbReference>
<name>A0A329RTW1_9STRA</name>
<proteinExistence type="predicted"/>
<reference evidence="6 7" key="1">
    <citation type="submission" date="2018-01" db="EMBL/GenBank/DDBJ databases">
        <title>Draft genome of the strawberry crown rot pathogen Phytophthora cactorum.</title>
        <authorList>
            <person name="Armitage A.D."/>
            <person name="Lysoe E."/>
            <person name="Nellist C.F."/>
            <person name="Harrison R.J."/>
            <person name="Brurberg M.B."/>
        </authorList>
    </citation>
    <scope>NUCLEOTIDE SEQUENCE [LARGE SCALE GENOMIC DNA]</scope>
    <source>
        <strain evidence="6 7">10300</strain>
    </source>
</reference>
<evidence type="ECO:0000313" key="2">
    <source>
        <dbReference type="EMBL" id="KAG2904436.1"/>
    </source>
</evidence>
<protein>
    <submittedName>
        <fullName evidence="6">Uncharacterized protein</fullName>
    </submittedName>
</protein>
<dbReference type="Proteomes" id="UP000774804">
    <property type="component" value="Unassembled WGS sequence"/>
</dbReference>
<dbReference type="AlphaFoldDB" id="A0A329RTW1"/>
<evidence type="ECO:0000313" key="3">
    <source>
        <dbReference type="EMBL" id="KAG2920112.1"/>
    </source>
</evidence>